<dbReference type="CDD" id="cd07185">
    <property type="entry name" value="OmpA_C-like"/>
    <property type="match status" value="1"/>
</dbReference>
<dbReference type="PANTHER" id="PTHR30329:SF21">
    <property type="entry name" value="LIPOPROTEIN YIAD-RELATED"/>
    <property type="match status" value="1"/>
</dbReference>
<dbReference type="Gene3D" id="3.30.1330.60">
    <property type="entry name" value="OmpA-like domain"/>
    <property type="match status" value="1"/>
</dbReference>
<keyword evidence="3" id="KW-0813">Transport</keyword>
<keyword evidence="7" id="KW-0626">Porin</keyword>
<dbReference type="InterPro" id="IPR050330">
    <property type="entry name" value="Bact_OuterMem_StrucFunc"/>
</dbReference>
<evidence type="ECO:0000256" key="4">
    <source>
        <dbReference type="ARBA" id="ARBA00022452"/>
    </source>
</evidence>
<evidence type="ECO:0000256" key="5">
    <source>
        <dbReference type="ARBA" id="ARBA00022692"/>
    </source>
</evidence>
<dbReference type="AlphaFoldDB" id="A0A557PC15"/>
<dbReference type="InterPro" id="IPR000498">
    <property type="entry name" value="OmpA-like_TM_dom"/>
</dbReference>
<dbReference type="InterPro" id="IPR006690">
    <property type="entry name" value="OMPA-like_CS"/>
</dbReference>
<keyword evidence="8 10" id="KW-0472">Membrane</keyword>
<comment type="caution">
    <text evidence="12">The sequence shown here is derived from an EMBL/GenBank/DDBJ whole genome shotgun (WGS) entry which is preliminary data.</text>
</comment>
<dbReference type="InterPro" id="IPR006664">
    <property type="entry name" value="OMP_bac"/>
</dbReference>
<dbReference type="PROSITE" id="PS01068">
    <property type="entry name" value="OMPA_1"/>
    <property type="match status" value="1"/>
</dbReference>
<keyword evidence="6" id="KW-0406">Ion transport</keyword>
<protein>
    <submittedName>
        <fullName evidence="12">OmpA family protein</fullName>
    </submittedName>
</protein>
<dbReference type="OrthoDB" id="9782229at2"/>
<dbReference type="EMBL" id="VMKJ01000006">
    <property type="protein sequence ID" value="TVO38204.1"/>
    <property type="molecule type" value="Genomic_DNA"/>
</dbReference>
<keyword evidence="4" id="KW-1134">Transmembrane beta strand</keyword>
<dbReference type="InterPro" id="IPR036737">
    <property type="entry name" value="OmpA-like_sf"/>
</dbReference>
<name>A0A557PC15_9VIBR</name>
<evidence type="ECO:0000256" key="1">
    <source>
        <dbReference type="ARBA" id="ARBA00004571"/>
    </source>
</evidence>
<dbReference type="Pfam" id="PF01389">
    <property type="entry name" value="OmpA_membrane"/>
    <property type="match status" value="1"/>
</dbReference>
<dbReference type="InterPro" id="IPR006665">
    <property type="entry name" value="OmpA-like"/>
</dbReference>
<dbReference type="PRINTS" id="PR01021">
    <property type="entry name" value="OMPADOMAIN"/>
</dbReference>
<dbReference type="Proteomes" id="UP000319828">
    <property type="component" value="Unassembled WGS sequence"/>
</dbReference>
<feature type="domain" description="OmpA-like" evidence="11">
    <location>
        <begin position="223"/>
        <end position="337"/>
    </location>
</feature>
<evidence type="ECO:0000313" key="13">
    <source>
        <dbReference type="Proteomes" id="UP000319828"/>
    </source>
</evidence>
<dbReference type="InterPro" id="IPR011250">
    <property type="entry name" value="OMP/PagP_B-barrel"/>
</dbReference>
<dbReference type="PROSITE" id="PS51123">
    <property type="entry name" value="OMPA_2"/>
    <property type="match status" value="1"/>
</dbReference>
<comment type="subcellular location">
    <subcellularLocation>
        <location evidence="1">Cell outer membrane</location>
        <topology evidence="1">Multi-pass membrane protein</topology>
    </subcellularLocation>
</comment>
<evidence type="ECO:0000256" key="10">
    <source>
        <dbReference type="PROSITE-ProRule" id="PRU00473"/>
    </source>
</evidence>
<evidence type="ECO:0000256" key="3">
    <source>
        <dbReference type="ARBA" id="ARBA00022448"/>
    </source>
</evidence>
<evidence type="ECO:0000256" key="8">
    <source>
        <dbReference type="ARBA" id="ARBA00023136"/>
    </source>
</evidence>
<dbReference type="SUPFAM" id="SSF56925">
    <property type="entry name" value="OMPA-like"/>
    <property type="match status" value="1"/>
</dbReference>
<dbReference type="Pfam" id="PF00691">
    <property type="entry name" value="OmpA"/>
    <property type="match status" value="1"/>
</dbReference>
<dbReference type="GO" id="GO:0046930">
    <property type="term" value="C:pore complex"/>
    <property type="evidence" value="ECO:0007669"/>
    <property type="project" value="UniProtKB-KW"/>
</dbReference>
<keyword evidence="5" id="KW-0812">Transmembrane</keyword>
<proteinExistence type="inferred from homology"/>
<dbReference type="PANTHER" id="PTHR30329">
    <property type="entry name" value="STATOR ELEMENT OF FLAGELLAR MOTOR COMPLEX"/>
    <property type="match status" value="1"/>
</dbReference>
<evidence type="ECO:0000313" key="12">
    <source>
        <dbReference type="EMBL" id="TVO38204.1"/>
    </source>
</evidence>
<evidence type="ECO:0000256" key="2">
    <source>
        <dbReference type="ARBA" id="ARBA00005710"/>
    </source>
</evidence>
<sequence>MSFMISYHIISYHIISYHIMKYISLFLFSVVTPAFADVQNVNEKTQPFQNSHFYFGARLGLSHYQDACEDNAISCQDNTLGGGIYGGYQLYNWLSFELGATNYGQPDASYSNGNINTKTNGLELSTKLSYPITNTWDLYTRLGTTYQFIDQNSDWHGDQYTQDWKPLVALGVDHKISQRWSLRAEYQFIDGIGNSQLGQADLHYASLGITYHFGQDKLPQLPVVIEPVHHSNSFYFEFDSAQVKADGEIHNLSETLIRNNVSMIQVVGHTDSSGPQQYNQKLSERRAQSVADYFIKNGVKPEQLRVSGVGEKQPLFNNTDEGRVKNRRVEVNYEVIEK</sequence>
<evidence type="ECO:0000256" key="9">
    <source>
        <dbReference type="ARBA" id="ARBA00023237"/>
    </source>
</evidence>
<dbReference type="Gene3D" id="2.40.160.20">
    <property type="match status" value="1"/>
</dbReference>
<keyword evidence="9" id="KW-0998">Cell outer membrane</keyword>
<dbReference type="GO" id="GO:0006811">
    <property type="term" value="P:monoatomic ion transport"/>
    <property type="evidence" value="ECO:0007669"/>
    <property type="project" value="UniProtKB-KW"/>
</dbReference>
<evidence type="ECO:0000256" key="6">
    <source>
        <dbReference type="ARBA" id="ARBA00023065"/>
    </source>
</evidence>
<evidence type="ECO:0000259" key="11">
    <source>
        <dbReference type="PROSITE" id="PS51123"/>
    </source>
</evidence>
<gene>
    <name evidence="12" type="ORF">FOF44_05035</name>
</gene>
<dbReference type="GO" id="GO:0009279">
    <property type="term" value="C:cell outer membrane"/>
    <property type="evidence" value="ECO:0007669"/>
    <property type="project" value="UniProtKB-SubCell"/>
</dbReference>
<dbReference type="PRINTS" id="PR01023">
    <property type="entry name" value="NAFLGMOTY"/>
</dbReference>
<reference evidence="12 13" key="1">
    <citation type="submission" date="2019-07" db="EMBL/GenBank/DDBJ databases">
        <title>The draft genome sequence of Vibrio algivorus M1486.</title>
        <authorList>
            <person name="Meng X."/>
        </authorList>
    </citation>
    <scope>NUCLEOTIDE SEQUENCE [LARGE SCALE GENOMIC DNA]</scope>
    <source>
        <strain evidence="12 13">M1486</strain>
    </source>
</reference>
<dbReference type="GO" id="GO:0015288">
    <property type="term" value="F:porin activity"/>
    <property type="evidence" value="ECO:0007669"/>
    <property type="project" value="UniProtKB-KW"/>
</dbReference>
<evidence type="ECO:0000256" key="7">
    <source>
        <dbReference type="ARBA" id="ARBA00023114"/>
    </source>
</evidence>
<organism evidence="12 13">
    <name type="scientific">Vibrio algivorus</name>
    <dbReference type="NCBI Taxonomy" id="1667024"/>
    <lineage>
        <taxon>Bacteria</taxon>
        <taxon>Pseudomonadati</taxon>
        <taxon>Pseudomonadota</taxon>
        <taxon>Gammaproteobacteria</taxon>
        <taxon>Vibrionales</taxon>
        <taxon>Vibrionaceae</taxon>
        <taxon>Vibrio</taxon>
    </lineage>
</organism>
<comment type="similarity">
    <text evidence="2">Belongs to the outer membrane OOP (TC 1.B.6) superfamily. OmpA family.</text>
</comment>
<accession>A0A557PC15</accession>
<dbReference type="SUPFAM" id="SSF103088">
    <property type="entry name" value="OmpA-like"/>
    <property type="match status" value="1"/>
</dbReference>